<dbReference type="Gene3D" id="3.30.559.10">
    <property type="entry name" value="Chloramphenicol acetyltransferase-like domain"/>
    <property type="match status" value="1"/>
</dbReference>
<dbReference type="GO" id="GO:0008374">
    <property type="term" value="F:O-acyltransferase activity"/>
    <property type="evidence" value="ECO:0007669"/>
    <property type="project" value="InterPro"/>
</dbReference>
<feature type="domain" description="O-acyltransferase WSD1 C-terminal" evidence="3">
    <location>
        <begin position="708"/>
        <end position="846"/>
    </location>
</feature>
<reference evidence="4" key="1">
    <citation type="submission" date="2014-11" db="EMBL/GenBank/DDBJ databases">
        <authorList>
            <person name="Otto D Thomas"/>
            <person name="Naeem Raeece"/>
        </authorList>
    </citation>
    <scope>NUCLEOTIDE SEQUENCE</scope>
</reference>
<keyword evidence="2" id="KW-0812">Transmembrane</keyword>
<dbReference type="InterPro" id="IPR023213">
    <property type="entry name" value="CAT-like_dom_sf"/>
</dbReference>
<dbReference type="InterPro" id="IPR045034">
    <property type="entry name" value="O-acyltransferase_WSD1-like"/>
</dbReference>
<dbReference type="PANTHER" id="PTHR31650">
    <property type="entry name" value="O-ACYLTRANSFERASE (WSD1-LIKE) FAMILY PROTEIN"/>
    <property type="match status" value="1"/>
</dbReference>
<dbReference type="AlphaFoldDB" id="A0A0G4F1D0"/>
<dbReference type="Pfam" id="PF06974">
    <property type="entry name" value="WS_DGAT_C"/>
    <property type="match status" value="1"/>
</dbReference>
<feature type="compositionally biased region" description="Low complexity" evidence="1">
    <location>
        <begin position="591"/>
        <end position="611"/>
    </location>
</feature>
<protein>
    <recommendedName>
        <fullName evidence="3">O-acyltransferase WSD1 C-terminal domain-containing protein</fullName>
    </recommendedName>
</protein>
<dbReference type="PANTHER" id="PTHR31650:SF1">
    <property type="entry name" value="WAX ESTER SYNTHASE_DIACYLGLYCEROL ACYLTRANSFERASE 4-RELATED"/>
    <property type="match status" value="1"/>
</dbReference>
<dbReference type="VEuPathDB" id="CryptoDB:Cvel_14595"/>
<sequence>MEGFWINLATLFMFRICDLLYVSGLTTVIGGGVAAVIAFPFYFISGGLVVLSFALRAILHFVEKKVFELHTVKPEDAVWLQETNENHCTVTTVITCSPVLSKERVCELLQERWLAREPKLSSRLVSTLWGTLHWSPISVQDTFKLCVASCTLPFPWEDAERRANYISEICSDPIPTNRLAGNPPLWRLLVLQDEKNQKTHLVLRTHHAVSDGISLASRIFLHLLDKPDEHDDVNADTGGAGHEGEDGDGEETTRQQAPTPEQPATAAGQRGERRTRPRRSSFQARQEWAARAFKPAVSEAKLFLMNVASFFTAPFYLLPRLLWTPPPDWLDPAVPARPPMGRKRVTLPVKVKLSDLKQIAADASFCLQCQKESQQKSRAAAAGRRGLGSFFASPAEFLSPSTRKSQPAALSPFSGKHRNSNNTHGMTFPRDPSPAPSPTFLAPPPANHSRPSSVSPPPSPLLGLSETFSSPVKEKDTPMAKKTHTAPAYPHRYPPPPPTYATEARRRGSRPSSSSSSEIRVTINDVVCTALVSAYRRCLEQPVATTEGCGAASRLSGCGGSRLASLAPTEEVQLQQKQKREEEEGLFLTEDSNATAAHASSSNGNGYGYRDNGTEGEMLRRRTQPERPPSTAASAAAAALRSWHLPGASRFVRGSEDEEDETEDEGEQMRCRILRMCAARFPRYLTIAVPISLRTQPPQELDNCQVPVIVRLPLGLQLSRLQRLKRVKEEMDKAKKGFSVFISASVLQTATSLLPAKFCQSLIDLYADKAALLLSNMAGPRRLGRLGGSQIEDVSYWPPTRGRVGVAVSMFSYGDYLRLMSVADWDVLPNPLRLVHLVADEIGKMKHEVAASAAALFEQQAQYGE</sequence>
<proteinExistence type="predicted"/>
<evidence type="ECO:0000313" key="4">
    <source>
        <dbReference type="EMBL" id="CEM05380.1"/>
    </source>
</evidence>
<feature type="transmembrane region" description="Helical" evidence="2">
    <location>
        <begin position="12"/>
        <end position="35"/>
    </location>
</feature>
<name>A0A0G4F1D0_9ALVE</name>
<accession>A0A0G4F1D0</accession>
<feature type="region of interest" description="Disordered" evidence="1">
    <location>
        <begin position="230"/>
        <end position="284"/>
    </location>
</feature>
<feature type="compositionally biased region" description="Low complexity" evidence="1">
    <location>
        <begin position="254"/>
        <end position="269"/>
    </location>
</feature>
<dbReference type="GO" id="GO:0019432">
    <property type="term" value="P:triglyceride biosynthetic process"/>
    <property type="evidence" value="ECO:0007669"/>
    <property type="project" value="TreeGrafter"/>
</dbReference>
<feature type="region of interest" description="Disordered" evidence="1">
    <location>
        <begin position="398"/>
        <end position="518"/>
    </location>
</feature>
<evidence type="ECO:0000259" key="3">
    <source>
        <dbReference type="Pfam" id="PF06974"/>
    </source>
</evidence>
<organism evidence="4">
    <name type="scientific">Chromera velia CCMP2878</name>
    <dbReference type="NCBI Taxonomy" id="1169474"/>
    <lineage>
        <taxon>Eukaryota</taxon>
        <taxon>Sar</taxon>
        <taxon>Alveolata</taxon>
        <taxon>Colpodellida</taxon>
        <taxon>Chromeraceae</taxon>
        <taxon>Chromera</taxon>
    </lineage>
</organism>
<dbReference type="GO" id="GO:0005886">
    <property type="term" value="C:plasma membrane"/>
    <property type="evidence" value="ECO:0007669"/>
    <property type="project" value="TreeGrafter"/>
</dbReference>
<feature type="region of interest" description="Disordered" evidence="1">
    <location>
        <begin position="589"/>
        <end position="614"/>
    </location>
</feature>
<feature type="region of interest" description="Disordered" evidence="1">
    <location>
        <begin position="620"/>
        <end position="639"/>
    </location>
</feature>
<feature type="compositionally biased region" description="Pro residues" evidence="1">
    <location>
        <begin position="431"/>
        <end position="446"/>
    </location>
</feature>
<keyword evidence="2" id="KW-1133">Transmembrane helix</keyword>
<evidence type="ECO:0000256" key="1">
    <source>
        <dbReference type="SAM" id="MobiDB-lite"/>
    </source>
</evidence>
<dbReference type="InterPro" id="IPR009721">
    <property type="entry name" value="O-acyltransferase_WSD1_C"/>
</dbReference>
<evidence type="ECO:0000256" key="2">
    <source>
        <dbReference type="SAM" id="Phobius"/>
    </source>
</evidence>
<gene>
    <name evidence="4" type="ORF">Cvel_14595</name>
</gene>
<dbReference type="SUPFAM" id="SSF52777">
    <property type="entry name" value="CoA-dependent acyltransferases"/>
    <property type="match status" value="1"/>
</dbReference>
<keyword evidence="2" id="KW-0472">Membrane</keyword>
<dbReference type="EMBL" id="CDMZ01000048">
    <property type="protein sequence ID" value="CEM05380.1"/>
    <property type="molecule type" value="Genomic_DNA"/>
</dbReference>